<dbReference type="Proteomes" id="UP001165064">
    <property type="component" value="Unassembled WGS sequence"/>
</dbReference>
<reference evidence="1" key="1">
    <citation type="submission" date="2023-04" db="EMBL/GenBank/DDBJ databases">
        <title>Ambrosiozyma monospora NBRC 10751.</title>
        <authorList>
            <person name="Ichikawa N."/>
            <person name="Sato H."/>
            <person name="Tonouchi N."/>
        </authorList>
    </citation>
    <scope>NUCLEOTIDE SEQUENCE</scope>
    <source>
        <strain evidence="1">NBRC 10751</strain>
    </source>
</reference>
<sequence>MLSANVEVFYGKHIYGIRFGLEDGDDFLIGRDDKGEASFFAFEEPDHLIGVTLSYENRVNAIQFRTASDEFTEVYGTDEGSLIDITFNSNMSQVSGYESSRGLESIRFHW</sequence>
<proteinExistence type="predicted"/>
<accession>A0ACB5UAL3</accession>
<gene>
    <name evidence="1" type="ORF">Amon02_001269200</name>
</gene>
<dbReference type="EMBL" id="BSXS01015161">
    <property type="protein sequence ID" value="GMF06421.1"/>
    <property type="molecule type" value="Genomic_DNA"/>
</dbReference>
<name>A0ACB5UAL3_AMBMO</name>
<keyword evidence="2" id="KW-1185">Reference proteome</keyword>
<organism evidence="1 2">
    <name type="scientific">Ambrosiozyma monospora</name>
    <name type="common">Yeast</name>
    <name type="synonym">Endomycopsis monosporus</name>
    <dbReference type="NCBI Taxonomy" id="43982"/>
    <lineage>
        <taxon>Eukaryota</taxon>
        <taxon>Fungi</taxon>
        <taxon>Dikarya</taxon>
        <taxon>Ascomycota</taxon>
        <taxon>Saccharomycotina</taxon>
        <taxon>Pichiomycetes</taxon>
        <taxon>Pichiales</taxon>
        <taxon>Pichiaceae</taxon>
        <taxon>Ambrosiozyma</taxon>
    </lineage>
</organism>
<comment type="caution">
    <text evidence="1">The sequence shown here is derived from an EMBL/GenBank/DDBJ whole genome shotgun (WGS) entry which is preliminary data.</text>
</comment>
<protein>
    <submittedName>
        <fullName evidence="1">Unnamed protein product</fullName>
    </submittedName>
</protein>
<evidence type="ECO:0000313" key="2">
    <source>
        <dbReference type="Proteomes" id="UP001165064"/>
    </source>
</evidence>
<evidence type="ECO:0000313" key="1">
    <source>
        <dbReference type="EMBL" id="GMF06421.1"/>
    </source>
</evidence>